<accession>A0A7J4IVK5</accession>
<feature type="transmembrane region" description="Helical" evidence="1">
    <location>
        <begin position="406"/>
        <end position="426"/>
    </location>
</feature>
<dbReference type="InterPro" id="IPR018580">
    <property type="entry name" value="Uncharacterised_YfhO"/>
</dbReference>
<proteinExistence type="predicted"/>
<feature type="transmembrane region" description="Helical" evidence="1">
    <location>
        <begin position="771"/>
        <end position="788"/>
    </location>
</feature>
<feature type="transmembrane region" description="Helical" evidence="1">
    <location>
        <begin position="125"/>
        <end position="143"/>
    </location>
</feature>
<keyword evidence="1" id="KW-1133">Transmembrane helix</keyword>
<feature type="transmembrane region" description="Helical" evidence="1">
    <location>
        <begin position="330"/>
        <end position="353"/>
    </location>
</feature>
<name>A0A7J4IVK5_9ARCH</name>
<protein>
    <recommendedName>
        <fullName evidence="4">YfhO family protein</fullName>
    </recommendedName>
</protein>
<evidence type="ECO:0008006" key="4">
    <source>
        <dbReference type="Google" id="ProtNLM"/>
    </source>
</evidence>
<feature type="transmembrane region" description="Helical" evidence="1">
    <location>
        <begin position="88"/>
        <end position="118"/>
    </location>
</feature>
<feature type="transmembrane region" description="Helical" evidence="1">
    <location>
        <begin position="479"/>
        <end position="499"/>
    </location>
</feature>
<reference evidence="3" key="1">
    <citation type="journal article" date="2020" name="bioRxiv">
        <title>A rank-normalized archaeal taxonomy based on genome phylogeny resolves widespread incomplete and uneven classifications.</title>
        <authorList>
            <person name="Rinke C."/>
            <person name="Chuvochina M."/>
            <person name="Mussig A.J."/>
            <person name="Chaumeil P.-A."/>
            <person name="Waite D.W."/>
            <person name="Whitman W.B."/>
            <person name="Parks D.H."/>
            <person name="Hugenholtz P."/>
        </authorList>
    </citation>
    <scope>NUCLEOTIDE SEQUENCE [LARGE SCALE GENOMIC DNA]</scope>
</reference>
<dbReference type="PANTHER" id="PTHR38454">
    <property type="entry name" value="INTEGRAL MEMBRANE PROTEIN-RELATED"/>
    <property type="match status" value="1"/>
</dbReference>
<evidence type="ECO:0000313" key="3">
    <source>
        <dbReference type="Proteomes" id="UP000577419"/>
    </source>
</evidence>
<evidence type="ECO:0000256" key="1">
    <source>
        <dbReference type="SAM" id="Phobius"/>
    </source>
</evidence>
<feature type="transmembrane region" description="Helical" evidence="1">
    <location>
        <begin position="222"/>
        <end position="246"/>
    </location>
</feature>
<feature type="transmembrane region" description="Helical" evidence="1">
    <location>
        <begin position="7"/>
        <end position="27"/>
    </location>
</feature>
<feature type="transmembrane region" description="Helical" evidence="1">
    <location>
        <begin position="178"/>
        <end position="210"/>
    </location>
</feature>
<comment type="caution">
    <text evidence="2">The sequence shown here is derived from an EMBL/GenBank/DDBJ whole genome shotgun (WGS) entry which is preliminary data.</text>
</comment>
<feature type="transmembrane region" description="Helical" evidence="1">
    <location>
        <begin position="365"/>
        <end position="385"/>
    </location>
</feature>
<keyword evidence="1" id="KW-0812">Transmembrane</keyword>
<keyword evidence="1" id="KW-0472">Membrane</keyword>
<gene>
    <name evidence="2" type="ORF">HA237_00135</name>
</gene>
<feature type="transmembrane region" description="Helical" evidence="1">
    <location>
        <begin position="306"/>
        <end position="323"/>
    </location>
</feature>
<evidence type="ECO:0000313" key="2">
    <source>
        <dbReference type="EMBL" id="HIH07757.1"/>
    </source>
</evidence>
<feature type="transmembrane region" description="Helical" evidence="1">
    <location>
        <begin position="446"/>
        <end position="467"/>
    </location>
</feature>
<organism evidence="2 3">
    <name type="scientific">Candidatus Iainarchaeum sp</name>
    <dbReference type="NCBI Taxonomy" id="3101447"/>
    <lineage>
        <taxon>Archaea</taxon>
        <taxon>Candidatus Iainarchaeota</taxon>
        <taxon>Candidatus Iainarchaeia</taxon>
        <taxon>Candidatus Iainarchaeales</taxon>
        <taxon>Candidatus Iainarchaeaceae</taxon>
        <taxon>Candidatus Iainarchaeum</taxon>
    </lineage>
</organism>
<sequence>MIEKKENLKIIALFFLLAVLFFSQMLLNPGSILFSEDSDMILQKVARHDLAFNSLKETGGFALWNHYIFSGVPLQADFQPGLFYPLNFFFLFLDAGHAFSLLFVLHVFFAAVFMFFFLKKIGVEHFPSVIGATTYGFSGLIAARIWAGHYPMLVIISLLPLMLYFAREIAESRKPSSALLLGAAIASAFLVQQIQVFLYSMMLVAAYFVFSVMTSKQGNRKTAFALFIAALIISAGIAAVQILPSYEMFTQSTRSGGLSFISASEGSLPMLNIPVSFLIPELTGTPRNSTFFGGILGSDNFWERNAYTGVLPLLLAIVAFFISRNKEVRFFTATAVLVFVFSLGDQTPLYWLLYNFVPFFSVFRLPSGALFLAVFSISVMAAIGAQGIFRPLTEKEKKVVAAVSKISFALFVFAAIVFLLAVLFNQEILRQAASVANSPEKVPEKIWAAQQAVLHFGVFGLLSFVVLRQAALRQEQKKLKALVFAVIAADLFIFGLPYITTEQPQKIFQESKVVEFIKSDSSLFRVLDISAERKAEPENALSDYLTISNGIEKVDGYAPTILQRYAAFTNAVMVPAGEAEKSEQLILLKIANTEFDSLKYGKLLDLLNAKYIAAKQHNKPSTETAGYELVFVDGENFLYENKDVLPRAFVVGESEIVEGKELLKELQEESFNPREKVLIEEGKEISGGNEFKETRIVSYEPNRVVVEAEPEKQAYLVLLDTYYNGWKAFDNGNEKEVLRANYIFRAVLLDPGKHSVEFVFKPELYESGKTISLFFLAILVLGTAFLYLKPELNKV</sequence>
<dbReference type="Proteomes" id="UP000577419">
    <property type="component" value="Unassembled WGS sequence"/>
</dbReference>
<dbReference type="EMBL" id="DUFG01000001">
    <property type="protein sequence ID" value="HIH07757.1"/>
    <property type="molecule type" value="Genomic_DNA"/>
</dbReference>
<dbReference type="PANTHER" id="PTHR38454:SF1">
    <property type="entry name" value="INTEGRAL MEMBRANE PROTEIN"/>
    <property type="match status" value="1"/>
</dbReference>
<dbReference type="AlphaFoldDB" id="A0A7J4IVK5"/>